<evidence type="ECO:0000259" key="7">
    <source>
        <dbReference type="Pfam" id="PF03372"/>
    </source>
</evidence>
<feature type="binding site" evidence="5">
    <location>
        <position position="56"/>
    </location>
    <ligand>
        <name>Mg(2+)</name>
        <dbReference type="ChEBI" id="CHEBI:18420"/>
        <label>1</label>
    </ligand>
</feature>
<feature type="binding site" evidence="5">
    <location>
        <position position="20"/>
    </location>
    <ligand>
        <name>Mg(2+)</name>
        <dbReference type="ChEBI" id="CHEBI:18420"/>
        <label>1</label>
    </ligand>
</feature>
<dbReference type="GO" id="GO:0008311">
    <property type="term" value="F:double-stranded DNA 3'-5' DNA exonuclease activity"/>
    <property type="evidence" value="ECO:0007669"/>
    <property type="project" value="TreeGrafter"/>
</dbReference>
<name>A0AAD4L957_9AGAM</name>
<evidence type="ECO:0000256" key="3">
    <source>
        <dbReference type="ARBA" id="ARBA00022801"/>
    </source>
</evidence>
<dbReference type="GO" id="GO:0005634">
    <property type="term" value="C:nucleus"/>
    <property type="evidence" value="ECO:0007669"/>
    <property type="project" value="TreeGrafter"/>
</dbReference>
<keyword evidence="8" id="KW-0540">Nuclease</keyword>
<comment type="cofactor">
    <cofactor evidence="5">
        <name>Mg(2+)</name>
        <dbReference type="ChEBI" id="CHEBI:18420"/>
    </cofactor>
    <cofactor evidence="5">
        <name>Mn(2+)</name>
        <dbReference type="ChEBI" id="CHEBI:29035"/>
    </cofactor>
    <text evidence="5">Probably binds two magnesium or manganese ions per subunit.</text>
</comment>
<keyword evidence="9" id="KW-1185">Reference proteome</keyword>
<dbReference type="GO" id="GO:0003906">
    <property type="term" value="F:DNA-(apurinic or apyrimidinic site) endonuclease activity"/>
    <property type="evidence" value="ECO:0007669"/>
    <property type="project" value="TreeGrafter"/>
</dbReference>
<keyword evidence="3" id="KW-0378">Hydrolase</keyword>
<dbReference type="GO" id="GO:0008081">
    <property type="term" value="F:phosphoric diester hydrolase activity"/>
    <property type="evidence" value="ECO:0007669"/>
    <property type="project" value="TreeGrafter"/>
</dbReference>
<accession>A0AAD4L957</accession>
<dbReference type="InterPro" id="IPR005135">
    <property type="entry name" value="Endo/exonuclease/phosphatase"/>
</dbReference>
<evidence type="ECO:0000256" key="5">
    <source>
        <dbReference type="PIRSR" id="PIRSR604808-2"/>
    </source>
</evidence>
<keyword evidence="4 5" id="KW-0460">Magnesium</keyword>
<feature type="site" description="Important for catalytic activity" evidence="6">
    <location>
        <position position="231"/>
    </location>
</feature>
<dbReference type="Gene3D" id="3.60.10.10">
    <property type="entry name" value="Endonuclease/exonuclease/phosphatase"/>
    <property type="match status" value="1"/>
</dbReference>
<feature type="binding site" evidence="5">
    <location>
        <position position="170"/>
    </location>
    <ligand>
        <name>Mg(2+)</name>
        <dbReference type="ChEBI" id="CHEBI:18420"/>
        <label>1</label>
    </ligand>
</feature>
<keyword evidence="5" id="KW-0464">Manganese</keyword>
<proteinExistence type="inferred from homology"/>
<feature type="binding site" evidence="5">
    <location>
        <position position="168"/>
    </location>
    <ligand>
        <name>Mg(2+)</name>
        <dbReference type="ChEBI" id="CHEBI:18420"/>
        <label>1</label>
    </ligand>
</feature>
<dbReference type="EMBL" id="JAKELL010000100">
    <property type="protein sequence ID" value="KAH8982372.1"/>
    <property type="molecule type" value="Genomic_DNA"/>
</dbReference>
<dbReference type="InterPro" id="IPR004808">
    <property type="entry name" value="AP_endonuc_1"/>
</dbReference>
<keyword evidence="2 5" id="KW-0479">Metal-binding</keyword>
<comment type="similarity">
    <text evidence="1">Belongs to the DNA repair enzymes AP/ExoA family.</text>
</comment>
<reference evidence="8" key="1">
    <citation type="submission" date="2022-01" db="EMBL/GenBank/DDBJ databases">
        <title>Comparative genomics reveals a dynamic genome evolution in the ectomycorrhizal milk-cap (Lactarius) mushrooms.</title>
        <authorList>
            <consortium name="DOE Joint Genome Institute"/>
            <person name="Lebreton A."/>
            <person name="Tang N."/>
            <person name="Kuo A."/>
            <person name="LaButti K."/>
            <person name="Drula E."/>
            <person name="Barry K."/>
            <person name="Clum A."/>
            <person name="Lipzen A."/>
            <person name="Mousain D."/>
            <person name="Ng V."/>
            <person name="Wang R."/>
            <person name="Wang X."/>
            <person name="Dai Y."/>
            <person name="Henrissat B."/>
            <person name="Grigoriev I.V."/>
            <person name="Guerin-Laguette A."/>
            <person name="Yu F."/>
            <person name="Martin F.M."/>
        </authorList>
    </citation>
    <scope>NUCLEOTIDE SEQUENCE</scope>
    <source>
        <strain evidence="8">QP</strain>
    </source>
</reference>
<dbReference type="InterPro" id="IPR036691">
    <property type="entry name" value="Endo/exonu/phosph_ase_sf"/>
</dbReference>
<feature type="site" description="Transition state stabilizer" evidence="6">
    <location>
        <position position="170"/>
    </location>
</feature>
<feature type="non-terminal residue" evidence="8">
    <location>
        <position position="394"/>
    </location>
</feature>
<feature type="domain" description="Endonuclease/exonuclease/phosphatase" evidence="7">
    <location>
        <begin position="40"/>
        <end position="237"/>
    </location>
</feature>
<dbReference type="SUPFAM" id="SSF56219">
    <property type="entry name" value="DNase I-like"/>
    <property type="match status" value="1"/>
</dbReference>
<sequence>MHTTHNTLKRKANINIASLNLNGFTAPTSNMSGIEKWSMINNTLNTYNIAILAVQETHMDMELLQNVRACFGRKMEILMSPHPETPRASAGVAFIVNKTLIKPRKCTVSELVKGRALALKIEWLESETTTLINVYAPNNKSEHPTFWERVETASQAYGLGRPNFLLGDFNLVEDPIDRAPAHQDDANAVEALRDLRHQNELKDTWRHHNPTDRCFTYRANVNSQQIQSRIDRIYIARRTAELTYDWKIAPTSVLTDHWITMVKYAPTEAPVLGNGRWSLKPHMLNDKKVLKEIDKRGIALEDRLIEIQRNNPPRDNANPQLLWKAFKLEACDLIKERHRASQHKRKTMRKNLKKDIRDLANNPEMDEDNSMRANEAILASELAHLERLDANRSK</sequence>
<dbReference type="AlphaFoldDB" id="A0AAD4L957"/>
<evidence type="ECO:0000256" key="2">
    <source>
        <dbReference type="ARBA" id="ARBA00022723"/>
    </source>
</evidence>
<dbReference type="GO" id="GO:0046872">
    <property type="term" value="F:metal ion binding"/>
    <property type="evidence" value="ECO:0007669"/>
    <property type="project" value="UniProtKB-KW"/>
</dbReference>
<evidence type="ECO:0000256" key="4">
    <source>
        <dbReference type="ARBA" id="ARBA00022842"/>
    </source>
</evidence>
<keyword evidence="8" id="KW-0255">Endonuclease</keyword>
<organism evidence="8 9">
    <name type="scientific">Lactarius akahatsu</name>
    <dbReference type="NCBI Taxonomy" id="416441"/>
    <lineage>
        <taxon>Eukaryota</taxon>
        <taxon>Fungi</taxon>
        <taxon>Dikarya</taxon>
        <taxon>Basidiomycota</taxon>
        <taxon>Agaricomycotina</taxon>
        <taxon>Agaricomycetes</taxon>
        <taxon>Russulales</taxon>
        <taxon>Russulaceae</taxon>
        <taxon>Lactarius</taxon>
    </lineage>
</organism>
<comment type="caution">
    <text evidence="8">The sequence shown here is derived from an EMBL/GenBank/DDBJ whole genome shotgun (WGS) entry which is preliminary data.</text>
</comment>
<dbReference type="Pfam" id="PF03372">
    <property type="entry name" value="Exo_endo_phos"/>
    <property type="match status" value="1"/>
</dbReference>
<evidence type="ECO:0000313" key="9">
    <source>
        <dbReference type="Proteomes" id="UP001201163"/>
    </source>
</evidence>
<evidence type="ECO:0000313" key="8">
    <source>
        <dbReference type="EMBL" id="KAH8982372.1"/>
    </source>
</evidence>
<dbReference type="CDD" id="cd09076">
    <property type="entry name" value="L1-EN"/>
    <property type="match status" value="1"/>
</dbReference>
<dbReference type="Proteomes" id="UP001201163">
    <property type="component" value="Unassembled WGS sequence"/>
</dbReference>
<dbReference type="PANTHER" id="PTHR22748">
    <property type="entry name" value="AP ENDONUCLEASE"/>
    <property type="match status" value="1"/>
</dbReference>
<gene>
    <name evidence="8" type="ORF">EDB92DRAFT_1804633</name>
</gene>
<dbReference type="PANTHER" id="PTHR22748:SF4">
    <property type="entry name" value="DNA-(APURINIC OR APYRIMIDINIC SITE) ENDONUCLEASE 2"/>
    <property type="match status" value="1"/>
</dbReference>
<evidence type="ECO:0000256" key="6">
    <source>
        <dbReference type="PIRSR" id="PIRSR604808-3"/>
    </source>
</evidence>
<evidence type="ECO:0000256" key="1">
    <source>
        <dbReference type="ARBA" id="ARBA00007092"/>
    </source>
</evidence>
<dbReference type="GO" id="GO:0006284">
    <property type="term" value="P:base-excision repair"/>
    <property type="evidence" value="ECO:0007669"/>
    <property type="project" value="TreeGrafter"/>
</dbReference>
<protein>
    <submittedName>
        <fullName evidence="8">Endonuclease/exonuclease/phosphatase</fullName>
    </submittedName>
</protein>